<feature type="transmembrane region" description="Helical" evidence="4">
    <location>
        <begin position="116"/>
        <end position="138"/>
    </location>
</feature>
<dbReference type="Proteomes" id="UP001202479">
    <property type="component" value="Unassembled WGS sequence"/>
</dbReference>
<proteinExistence type="predicted"/>
<dbReference type="Pfam" id="PF00018">
    <property type="entry name" value="SH3_1"/>
    <property type="match status" value="1"/>
</dbReference>
<dbReference type="SMART" id="SM00326">
    <property type="entry name" value="SH3"/>
    <property type="match status" value="1"/>
</dbReference>
<dbReference type="GeneID" id="73382078"/>
<gene>
    <name evidence="6" type="ORF">KGF56_004463</name>
</gene>
<keyword evidence="1 2" id="KW-0728">SH3 domain</keyword>
<dbReference type="GO" id="GO:0030447">
    <property type="term" value="P:filamentous growth"/>
    <property type="evidence" value="ECO:0007669"/>
    <property type="project" value="UniProtKB-ARBA"/>
</dbReference>
<evidence type="ECO:0000256" key="1">
    <source>
        <dbReference type="ARBA" id="ARBA00022443"/>
    </source>
</evidence>
<feature type="region of interest" description="Disordered" evidence="3">
    <location>
        <begin position="69"/>
        <end position="99"/>
    </location>
</feature>
<dbReference type="RefSeq" id="XP_049178536.1">
    <property type="nucleotide sequence ID" value="XM_049325905.1"/>
</dbReference>
<keyword evidence="4" id="KW-1133">Transmembrane helix</keyword>
<feature type="compositionally biased region" description="Low complexity" evidence="3">
    <location>
        <begin position="78"/>
        <end position="87"/>
    </location>
</feature>
<dbReference type="PROSITE" id="PS50002">
    <property type="entry name" value="SH3"/>
    <property type="match status" value="1"/>
</dbReference>
<feature type="domain" description="SH3" evidence="5">
    <location>
        <begin position="298"/>
        <end position="366"/>
    </location>
</feature>
<evidence type="ECO:0000256" key="3">
    <source>
        <dbReference type="SAM" id="MobiDB-lite"/>
    </source>
</evidence>
<sequence length="366" mass="40932">MTLTRTATLSDESTGPSYQDVSWIETTVTREQVLLVPVTNSMMYTTTSASASSSLGSFTTSMSKLPLSSDTASLSHQNSANTETSSTETKEATTSDYSSRLQMGDIKTSNSSQVGIAIGIPIAVFVIFFIALGVWYYFRLRKSKKRLDSNKEAHSKIFSFSPAYVTRLEPGSRSSSDTLAEKPYPVIFSPTNYLKTAKDLEMYQQQNNRKPEFRDHLKRLSRVWPARNKSNEKDQDNPIARPVSMLTPVFLKKFILGKESEERPAKVRPQVLKIPSPHQEGDDITMQEPIDLKKQDSSNQSIYIVIKHYSKNLPDEITIDIGDKCVILQKHSDGWCKIRLVGHNSDDEVTSGGGTGLVPRMCLQKM</sequence>
<accession>A0AAI9SUK0</accession>
<reference evidence="6" key="1">
    <citation type="journal article" date="2022" name="DNA Res.">
        <title>Genome analysis of five recently described species of the CUG-Ser clade uncovers Candida theae as a new hybrid lineage with pathogenic potential in the Candida parapsilosis species complex.</title>
        <authorList>
            <person name="Mixao V."/>
            <person name="Del Olmo V."/>
            <person name="Hegedusova E."/>
            <person name="Saus E."/>
            <person name="Pryszcz L."/>
            <person name="Cillingova A."/>
            <person name="Nosek J."/>
            <person name="Gabaldon T."/>
        </authorList>
    </citation>
    <scope>NUCLEOTIDE SEQUENCE</scope>
    <source>
        <strain evidence="6">CBS 10844</strain>
    </source>
</reference>
<dbReference type="InterPro" id="IPR036028">
    <property type="entry name" value="SH3-like_dom_sf"/>
</dbReference>
<dbReference type="Gene3D" id="2.30.30.40">
    <property type="entry name" value="SH3 Domains"/>
    <property type="match status" value="1"/>
</dbReference>
<evidence type="ECO:0000313" key="7">
    <source>
        <dbReference type="Proteomes" id="UP001202479"/>
    </source>
</evidence>
<name>A0AAI9SUK0_9ASCO</name>
<evidence type="ECO:0000256" key="2">
    <source>
        <dbReference type="PROSITE-ProRule" id="PRU00192"/>
    </source>
</evidence>
<comment type="caution">
    <text evidence="6">The sequence shown here is derived from an EMBL/GenBank/DDBJ whole genome shotgun (WGS) entry which is preliminary data.</text>
</comment>
<dbReference type="AlphaFoldDB" id="A0AAI9SUK0"/>
<evidence type="ECO:0000259" key="5">
    <source>
        <dbReference type="PROSITE" id="PS50002"/>
    </source>
</evidence>
<protein>
    <submittedName>
        <fullName evidence="6">FUS1</fullName>
    </submittedName>
</protein>
<dbReference type="SUPFAM" id="SSF50044">
    <property type="entry name" value="SH3-domain"/>
    <property type="match status" value="1"/>
</dbReference>
<organism evidence="6 7">
    <name type="scientific">Candida oxycetoniae</name>
    <dbReference type="NCBI Taxonomy" id="497107"/>
    <lineage>
        <taxon>Eukaryota</taxon>
        <taxon>Fungi</taxon>
        <taxon>Dikarya</taxon>
        <taxon>Ascomycota</taxon>
        <taxon>Saccharomycotina</taxon>
        <taxon>Pichiomycetes</taxon>
        <taxon>Debaryomycetaceae</taxon>
        <taxon>Candida/Lodderomyces clade</taxon>
        <taxon>Candida</taxon>
    </lineage>
</organism>
<keyword evidence="7" id="KW-1185">Reference proteome</keyword>
<dbReference type="InterPro" id="IPR001452">
    <property type="entry name" value="SH3_domain"/>
</dbReference>
<dbReference type="EMBL" id="JAHUZD010000141">
    <property type="protein sequence ID" value="KAI3402789.2"/>
    <property type="molecule type" value="Genomic_DNA"/>
</dbReference>
<keyword evidence="4" id="KW-0472">Membrane</keyword>
<evidence type="ECO:0000313" key="6">
    <source>
        <dbReference type="EMBL" id="KAI3402789.2"/>
    </source>
</evidence>
<keyword evidence="4" id="KW-0812">Transmembrane</keyword>
<evidence type="ECO:0000256" key="4">
    <source>
        <dbReference type="SAM" id="Phobius"/>
    </source>
</evidence>